<organism evidence="2 3">
    <name type="scientific">Brucella tritici</name>
    <dbReference type="NCBI Taxonomy" id="94626"/>
    <lineage>
        <taxon>Bacteria</taxon>
        <taxon>Pseudomonadati</taxon>
        <taxon>Pseudomonadota</taxon>
        <taxon>Alphaproteobacteria</taxon>
        <taxon>Hyphomicrobiales</taxon>
        <taxon>Brucellaceae</taxon>
        <taxon>Brucella/Ochrobactrum group</taxon>
        <taxon>Brucella</taxon>
    </lineage>
</organism>
<dbReference type="AlphaFoldDB" id="A0A6L3YWB3"/>
<feature type="compositionally biased region" description="Basic and acidic residues" evidence="1">
    <location>
        <begin position="41"/>
        <end position="50"/>
    </location>
</feature>
<sequence length="199" mass="23453">MEPVDMEAEIARLCEAEKERKRIWRLNNKEKVAAKARRWRKENPKTARAEWKRKREAIKADPERRAHYAKVRQAWLKRGGQKSYPKQRERERQYDADRYQRGKTKRLAQNKPGELRKLIQQRLPGYLIPAARMDVVNSVMELALAKRVRHDRLADCVKACVTAYNRQFDHFKNVSIDAPIAGTDGLTRADLLDSETFHF</sequence>
<name>A0A6L3YWB3_9HYPH</name>
<feature type="region of interest" description="Disordered" evidence="1">
    <location>
        <begin position="78"/>
        <end position="105"/>
    </location>
</feature>
<evidence type="ECO:0000256" key="1">
    <source>
        <dbReference type="SAM" id="MobiDB-lite"/>
    </source>
</evidence>
<gene>
    <name evidence="2" type="ORF">F9L08_03175</name>
</gene>
<feature type="region of interest" description="Disordered" evidence="1">
    <location>
        <begin position="35"/>
        <end position="65"/>
    </location>
</feature>
<proteinExistence type="predicted"/>
<protein>
    <submittedName>
        <fullName evidence="2">Uncharacterized protein</fullName>
    </submittedName>
</protein>
<dbReference type="EMBL" id="WBVX01000002">
    <property type="protein sequence ID" value="KAB2689674.1"/>
    <property type="molecule type" value="Genomic_DNA"/>
</dbReference>
<dbReference type="Proteomes" id="UP000481643">
    <property type="component" value="Unassembled WGS sequence"/>
</dbReference>
<reference evidence="2 3" key="1">
    <citation type="submission" date="2019-09" db="EMBL/GenBank/DDBJ databases">
        <title>Taxonomic organization of the family Brucellaceae based on a phylogenomic approach.</title>
        <authorList>
            <person name="Leclercq S."/>
            <person name="Cloeckaert A."/>
            <person name="Zygmunt M.S."/>
        </authorList>
    </citation>
    <scope>NUCLEOTIDE SEQUENCE [LARGE SCALE GENOMIC DNA]</scope>
    <source>
        <strain evidence="2 3">WS1830</strain>
    </source>
</reference>
<evidence type="ECO:0000313" key="3">
    <source>
        <dbReference type="Proteomes" id="UP000481643"/>
    </source>
</evidence>
<evidence type="ECO:0000313" key="2">
    <source>
        <dbReference type="EMBL" id="KAB2689674.1"/>
    </source>
</evidence>
<feature type="compositionally biased region" description="Basic and acidic residues" evidence="1">
    <location>
        <begin position="86"/>
        <end position="100"/>
    </location>
</feature>
<accession>A0A6L3YWB3</accession>
<comment type="caution">
    <text evidence="2">The sequence shown here is derived from an EMBL/GenBank/DDBJ whole genome shotgun (WGS) entry which is preliminary data.</text>
</comment>
<dbReference type="RefSeq" id="WP_151651053.1">
    <property type="nucleotide sequence ID" value="NZ_WBVX01000002.1"/>
</dbReference>